<evidence type="ECO:0000256" key="1">
    <source>
        <dbReference type="SAM" id="MobiDB-lite"/>
    </source>
</evidence>
<evidence type="ECO:0000313" key="2">
    <source>
        <dbReference type="EMBL" id="CAD7283306.1"/>
    </source>
</evidence>
<name>A0A7R9BZ20_9CRUS</name>
<accession>A0A7R9BZ20</accession>
<keyword evidence="3" id="KW-1185">Reference proteome</keyword>
<feature type="compositionally biased region" description="Polar residues" evidence="1">
    <location>
        <begin position="942"/>
        <end position="956"/>
    </location>
</feature>
<feature type="region of interest" description="Disordered" evidence="1">
    <location>
        <begin position="394"/>
        <end position="436"/>
    </location>
</feature>
<feature type="compositionally biased region" description="Basic residues" evidence="1">
    <location>
        <begin position="413"/>
        <end position="422"/>
    </location>
</feature>
<feature type="region of interest" description="Disordered" evidence="1">
    <location>
        <begin position="311"/>
        <end position="379"/>
    </location>
</feature>
<feature type="compositionally biased region" description="Low complexity" evidence="1">
    <location>
        <begin position="870"/>
        <end position="887"/>
    </location>
</feature>
<proteinExistence type="predicted"/>
<organism evidence="2">
    <name type="scientific">Notodromas monacha</name>
    <dbReference type="NCBI Taxonomy" id="399045"/>
    <lineage>
        <taxon>Eukaryota</taxon>
        <taxon>Metazoa</taxon>
        <taxon>Ecdysozoa</taxon>
        <taxon>Arthropoda</taxon>
        <taxon>Crustacea</taxon>
        <taxon>Oligostraca</taxon>
        <taxon>Ostracoda</taxon>
        <taxon>Podocopa</taxon>
        <taxon>Podocopida</taxon>
        <taxon>Cypridocopina</taxon>
        <taxon>Cypridoidea</taxon>
        <taxon>Cyprididae</taxon>
        <taxon>Notodromas</taxon>
    </lineage>
</organism>
<protein>
    <submittedName>
        <fullName evidence="2">Uncharacterized protein</fullName>
    </submittedName>
</protein>
<feature type="compositionally biased region" description="Basic residues" evidence="1">
    <location>
        <begin position="852"/>
        <end position="862"/>
    </location>
</feature>
<feature type="region of interest" description="Disordered" evidence="1">
    <location>
        <begin position="844"/>
        <end position="887"/>
    </location>
</feature>
<feature type="compositionally biased region" description="Polar residues" evidence="1">
    <location>
        <begin position="973"/>
        <end position="993"/>
    </location>
</feature>
<dbReference type="EMBL" id="CAJPEX010005200">
    <property type="protein sequence ID" value="CAG0923458.1"/>
    <property type="molecule type" value="Genomic_DNA"/>
</dbReference>
<feature type="compositionally biased region" description="Basic residues" evidence="1">
    <location>
        <begin position="1029"/>
        <end position="1040"/>
    </location>
</feature>
<dbReference type="AlphaFoldDB" id="A0A7R9BZ20"/>
<feature type="compositionally biased region" description="Pro residues" evidence="1">
    <location>
        <begin position="426"/>
        <end position="436"/>
    </location>
</feature>
<feature type="compositionally biased region" description="Basic residues" evidence="1">
    <location>
        <begin position="272"/>
        <end position="282"/>
    </location>
</feature>
<feature type="compositionally biased region" description="Basic residues" evidence="1">
    <location>
        <begin position="327"/>
        <end position="347"/>
    </location>
</feature>
<dbReference type="EMBL" id="OA887237">
    <property type="protein sequence ID" value="CAD7283306.1"/>
    <property type="molecule type" value="Genomic_DNA"/>
</dbReference>
<gene>
    <name evidence="2" type="ORF">NMOB1V02_LOCUS10922</name>
</gene>
<feature type="region of interest" description="Disordered" evidence="1">
    <location>
        <begin position="249"/>
        <end position="286"/>
    </location>
</feature>
<sequence>MISKPELRSSRDKEMLTDIPNDDDNYSIRVLRLENQLDANDPLLLMMKADCGRVQGRALLEDVGVLLLPGEACNTEANMGPVADDGTDQVTASAAEASAVEQRVDLFCRPLLLNAEQRDGNESSTVSDCDDTIRRLSLPAAVTVISESSSLARGDGHESTVPRQQHVVVSGAGSGGCAGGSSSRRRLLTQPASEIKFQSVSGSPVSQATEDSVLLTRQVFFSRPWIRKLTNTKIRDTKQTTCLLPRDADWTSTRSSGCRQRRPTDNVVKPSSSRRHLARNRKLTGGGSVMMVTDSVSAGEEAVTYTMTTVGKSSAKAAVGSPSAPLQRRRHHHHHHLHLHHHHRRRGRGDSSQELRDGRNNKSRKTSTQIPVRSQDPGALIRVEGSTCVLTTPPPCPMASCRNNAAPAESNKRREKSRRRAAAKPPVTPPPPPPTPSRIALLKGAVAAATTIPAAAAPAFEGAGDRSSKPAAVLLLAAAQPGFHPRTKLSPPAAGVSTSAIPVLRSSLGRPTMTSPTHTPVNRRIKCTKVEEAAAATTTTTPPIGDCIPDEDPINGKVSPGSAAILPGSKSCSYVGSSRHRVSDPAPLSGDIHTSLQEGRPGPAAGGRGKKRHQNEVEAASISKWEAVAALKRYDLKCSHDPTLQSSRLPAGLWQQTQDPADSAGIKDRHTRRQWCAGRQRLVLRRRRPLRLQRVDHLDGLVDLVVAHVVAEVCRVDAVLLLDVGGRRDDGRDRLGQDVGQIHGFALIIIIAAAFRLRRDLSLVLLHFFLAAACDFRLSDSNNSTVLVNFAVLCRVALGQDVDHLEVDEVRRAVVAALVDRLVHHHFRAVDDLRSLGKSVGWRNPKRLPGLKGRRNGRKRLKPNPLWGRSSSSSSSSSPSPISVSMASSDATDGILSAGGCLVIMPVNKLEISSSNTCMRPVSRKRRKMSKGGENTVAALTDISQSQNSRLNSPKMSESEGRVTDGRRTGGTKSKSASLSVDSGSFTRLSTSSLPPPNMDDDESSSAANTEGRRCWNRLGNSGGVRMNGMRKMRTRGNTN</sequence>
<feature type="region of interest" description="Disordered" evidence="1">
    <location>
        <begin position="576"/>
        <end position="618"/>
    </location>
</feature>
<reference evidence="2" key="1">
    <citation type="submission" date="2020-11" db="EMBL/GenBank/DDBJ databases">
        <authorList>
            <person name="Tran Van P."/>
        </authorList>
    </citation>
    <scope>NUCLEOTIDE SEQUENCE</scope>
</reference>
<feature type="region of interest" description="Disordered" evidence="1">
    <location>
        <begin position="940"/>
        <end position="1040"/>
    </location>
</feature>
<feature type="compositionally biased region" description="Basic and acidic residues" evidence="1">
    <location>
        <begin position="957"/>
        <end position="968"/>
    </location>
</feature>
<feature type="compositionally biased region" description="Basic and acidic residues" evidence="1">
    <location>
        <begin position="348"/>
        <end position="360"/>
    </location>
</feature>
<evidence type="ECO:0000313" key="3">
    <source>
        <dbReference type="Proteomes" id="UP000678499"/>
    </source>
</evidence>
<dbReference type="Proteomes" id="UP000678499">
    <property type="component" value="Unassembled WGS sequence"/>
</dbReference>